<feature type="region of interest" description="Disordered" evidence="1">
    <location>
        <begin position="205"/>
        <end position="226"/>
    </location>
</feature>
<proteinExistence type="predicted"/>
<comment type="caution">
    <text evidence="5">The sequence shown here is derived from an EMBL/GenBank/DDBJ whole genome shotgun (WGS) entry which is preliminary data.</text>
</comment>
<keyword evidence="2" id="KW-1133">Transmembrane helix</keyword>
<dbReference type="InterPro" id="IPR007110">
    <property type="entry name" value="Ig-like_dom"/>
</dbReference>
<feature type="region of interest" description="Disordered" evidence="1">
    <location>
        <begin position="152"/>
        <end position="191"/>
    </location>
</feature>
<reference evidence="5 6" key="1">
    <citation type="submission" date="2021-06" db="EMBL/GenBank/DDBJ databases">
        <title>Caerostris extrusa draft genome.</title>
        <authorList>
            <person name="Kono N."/>
            <person name="Arakawa K."/>
        </authorList>
    </citation>
    <scope>NUCLEOTIDE SEQUENCE [LARGE SCALE GENOMIC DNA]</scope>
</reference>
<feature type="signal peptide" evidence="3">
    <location>
        <begin position="1"/>
        <end position="24"/>
    </location>
</feature>
<dbReference type="AlphaFoldDB" id="A0AAV4S004"/>
<keyword evidence="2" id="KW-0472">Membrane</keyword>
<protein>
    <recommendedName>
        <fullName evidence="4">Ig-like domain-containing protein</fullName>
    </recommendedName>
</protein>
<keyword evidence="3" id="KW-0732">Signal</keyword>
<name>A0AAV4S004_CAEEX</name>
<keyword evidence="2" id="KW-0812">Transmembrane</keyword>
<accession>A0AAV4S004</accession>
<gene>
    <name evidence="5" type="primary">AVEN_23966_1</name>
    <name evidence="5" type="ORF">CEXT_501291</name>
</gene>
<evidence type="ECO:0000256" key="1">
    <source>
        <dbReference type="SAM" id="MobiDB-lite"/>
    </source>
</evidence>
<dbReference type="SUPFAM" id="SSF48726">
    <property type="entry name" value="Immunoglobulin"/>
    <property type="match status" value="1"/>
</dbReference>
<evidence type="ECO:0000259" key="4">
    <source>
        <dbReference type="PROSITE" id="PS50835"/>
    </source>
</evidence>
<dbReference type="InterPro" id="IPR036179">
    <property type="entry name" value="Ig-like_dom_sf"/>
</dbReference>
<feature type="chain" id="PRO_5043943713" description="Ig-like domain-containing protein" evidence="3">
    <location>
        <begin position="25"/>
        <end position="403"/>
    </location>
</feature>
<dbReference type="Proteomes" id="UP001054945">
    <property type="component" value="Unassembled WGS sequence"/>
</dbReference>
<evidence type="ECO:0000313" key="6">
    <source>
        <dbReference type="Proteomes" id="UP001054945"/>
    </source>
</evidence>
<sequence length="403" mass="44995">MFFEFICLFFAFLDIIICVPSSSSRPLFNSNIQSTRMLSSATISHVSSEVFQNKLHLQQLLDNQRTILNSVPSQHTSELPSLTSNNQAKAKSFQGDQPLSVDKITTKNALGNLKKRGIVLINEDFDVPPEPGIKQGWSDGEYNNSTKSDLEMMSKEEGSGDEEFSSTKTSQSTTPEPFSSTKTTPSTTTEQFLSTRIIKETTPEKLQISTDNKVSSTTDDPDIEGSGEISVHYTKISLATEEPTEVDDIIKICLRLTCDSEDLNLSPGISTKVPEGTNLTLSCTAVNASKQSMLKLYKYNDSDNLLLQESDKEQKLNFDIPLSLQQHSGTYVCLKLTQGSCCHQQLDIKVYEIPNYKYHLIIIGLVAAISLFTCMLLGIHRRIKTKNYEVQMELQNMEKPVLF</sequence>
<feature type="domain" description="Ig-like" evidence="4">
    <location>
        <begin position="261"/>
        <end position="333"/>
    </location>
</feature>
<evidence type="ECO:0000313" key="5">
    <source>
        <dbReference type="EMBL" id="GIY25737.1"/>
    </source>
</evidence>
<evidence type="ECO:0000256" key="2">
    <source>
        <dbReference type="SAM" id="Phobius"/>
    </source>
</evidence>
<evidence type="ECO:0000256" key="3">
    <source>
        <dbReference type="SAM" id="SignalP"/>
    </source>
</evidence>
<feature type="compositionally biased region" description="Low complexity" evidence="1">
    <location>
        <begin position="172"/>
        <end position="189"/>
    </location>
</feature>
<feature type="compositionally biased region" description="Polar residues" evidence="1">
    <location>
        <begin position="207"/>
        <end position="218"/>
    </location>
</feature>
<organism evidence="5 6">
    <name type="scientific">Caerostris extrusa</name>
    <name type="common">Bark spider</name>
    <name type="synonym">Caerostris bankana</name>
    <dbReference type="NCBI Taxonomy" id="172846"/>
    <lineage>
        <taxon>Eukaryota</taxon>
        <taxon>Metazoa</taxon>
        <taxon>Ecdysozoa</taxon>
        <taxon>Arthropoda</taxon>
        <taxon>Chelicerata</taxon>
        <taxon>Arachnida</taxon>
        <taxon>Araneae</taxon>
        <taxon>Araneomorphae</taxon>
        <taxon>Entelegynae</taxon>
        <taxon>Araneoidea</taxon>
        <taxon>Araneidae</taxon>
        <taxon>Caerostris</taxon>
    </lineage>
</organism>
<dbReference type="Gene3D" id="2.60.40.10">
    <property type="entry name" value="Immunoglobulins"/>
    <property type="match status" value="1"/>
</dbReference>
<dbReference type="PROSITE" id="PS50835">
    <property type="entry name" value="IG_LIKE"/>
    <property type="match status" value="1"/>
</dbReference>
<feature type="transmembrane region" description="Helical" evidence="2">
    <location>
        <begin position="358"/>
        <end position="379"/>
    </location>
</feature>
<keyword evidence="6" id="KW-1185">Reference proteome</keyword>
<dbReference type="InterPro" id="IPR013783">
    <property type="entry name" value="Ig-like_fold"/>
</dbReference>
<feature type="region of interest" description="Disordered" evidence="1">
    <location>
        <begin position="72"/>
        <end position="94"/>
    </location>
</feature>
<dbReference type="EMBL" id="BPLR01008570">
    <property type="protein sequence ID" value="GIY25737.1"/>
    <property type="molecule type" value="Genomic_DNA"/>
</dbReference>